<reference evidence="5 6" key="1">
    <citation type="submission" date="2020-10" db="EMBL/GenBank/DDBJ databases">
        <title>Pygocentrus nattereri (red-bellied piranha) genome, fPygNat1, primary haplotype.</title>
        <authorList>
            <person name="Myers G."/>
            <person name="Meyer A."/>
            <person name="Karagic N."/>
            <person name="Pippel M."/>
            <person name="Winkler S."/>
            <person name="Tracey A."/>
            <person name="Wood J."/>
            <person name="Formenti G."/>
            <person name="Howe K."/>
            <person name="Fedrigo O."/>
            <person name="Jarvis E.D."/>
        </authorList>
    </citation>
    <scope>NUCLEOTIDE SEQUENCE [LARGE SCALE GENOMIC DNA]</scope>
</reference>
<keyword evidence="2" id="KW-0677">Repeat</keyword>
<organism evidence="5 6">
    <name type="scientific">Pygocentrus nattereri</name>
    <name type="common">Red-bellied piranha</name>
    <dbReference type="NCBI Taxonomy" id="42514"/>
    <lineage>
        <taxon>Eukaryota</taxon>
        <taxon>Metazoa</taxon>
        <taxon>Chordata</taxon>
        <taxon>Craniata</taxon>
        <taxon>Vertebrata</taxon>
        <taxon>Euteleostomi</taxon>
        <taxon>Actinopterygii</taxon>
        <taxon>Neopterygii</taxon>
        <taxon>Teleostei</taxon>
        <taxon>Ostariophysi</taxon>
        <taxon>Characiformes</taxon>
        <taxon>Characoidei</taxon>
        <taxon>Pygocentrus</taxon>
    </lineage>
</organism>
<evidence type="ECO:0000256" key="3">
    <source>
        <dbReference type="SAM" id="MobiDB-lite"/>
    </source>
</evidence>
<dbReference type="Gene3D" id="3.30.710.10">
    <property type="entry name" value="Potassium Channel Kv1.1, Chain A"/>
    <property type="match status" value="1"/>
</dbReference>
<dbReference type="SMART" id="SM00612">
    <property type="entry name" value="Kelch"/>
    <property type="match status" value="6"/>
</dbReference>
<dbReference type="AlphaFoldDB" id="A0A3B4C7X8"/>
<reference evidence="5" key="3">
    <citation type="submission" date="2025-09" db="UniProtKB">
        <authorList>
            <consortium name="Ensembl"/>
        </authorList>
    </citation>
    <scope>IDENTIFICATION</scope>
</reference>
<accession>A0A3B4C7X8</accession>
<dbReference type="InterPro" id="IPR017096">
    <property type="entry name" value="BTB-kelch_protein"/>
</dbReference>
<dbReference type="PROSITE" id="PS50097">
    <property type="entry name" value="BTB"/>
    <property type="match status" value="1"/>
</dbReference>
<dbReference type="STRING" id="42514.ENSPNAP00000007021"/>
<dbReference type="Pfam" id="PF01344">
    <property type="entry name" value="Kelch_1"/>
    <property type="match status" value="6"/>
</dbReference>
<sequence>MSEQERHGTSFRGHHAECEMSQAMCNIFNNLRLENEHCDVVIKVDATEFSAHKIILCGCSNYFRALFSRIWSPSKKRVYKIPGISAEMMSLIIDHAYTRSVTINQENVKELLIAADYLCVLDLRQACCEFLEKQLCVENCIDIWGFAEFYSCLQLQQNAYLFILHHFEEIARTSEEFLDLSLRQLSSIIEKDNLNVQQEETLFEAIQRWISHKPDERKGHLPAVLPKVRMGLMAAEYFMNNVKNNSLVKADKACKPIIISALKALYDLNINGLCNTDYKNPLTRPRLPYNILLAIGGWSGGSPTNGIEAYDARADRWINVTSDEEGPRAYHGSVYLNGFVYCVGGFDGVDYFSSVRKFNPVSRTWHQAAPMHCRRCYVSVAVINGCIYAMGGFDGHVRMNTAERYEPESNQWTMIAPMHEQRSDASATTLHGKVYICGGFNGIECLFTAECYNPESNQWSLITPMSIRRSGVGVITYREQVYAVGGFDSNNRLRNAEAYNPLTNTWRSIHNMFNPRSNFGIEVVDDFLYVVGGFNGLTTTFKAEWYDQTTDKWYQAHDMAIFRSALSCCVVPGLPNITEYTAPREDNESPSQETQASSSDSIQSI</sequence>
<evidence type="ECO:0000256" key="1">
    <source>
        <dbReference type="ARBA" id="ARBA00022441"/>
    </source>
</evidence>
<reference evidence="5" key="2">
    <citation type="submission" date="2025-08" db="UniProtKB">
        <authorList>
            <consortium name="Ensembl"/>
        </authorList>
    </citation>
    <scope>IDENTIFICATION</scope>
</reference>
<dbReference type="GeneTree" id="ENSGT00940000154664"/>
<evidence type="ECO:0000256" key="2">
    <source>
        <dbReference type="ARBA" id="ARBA00022737"/>
    </source>
</evidence>
<dbReference type="PANTHER" id="PTHR24412">
    <property type="entry name" value="KELCH PROTEIN"/>
    <property type="match status" value="1"/>
</dbReference>
<dbReference type="SMART" id="SM00225">
    <property type="entry name" value="BTB"/>
    <property type="match status" value="1"/>
</dbReference>
<dbReference type="Pfam" id="PF07707">
    <property type="entry name" value="BACK"/>
    <property type="match status" value="1"/>
</dbReference>
<dbReference type="SMART" id="SM00875">
    <property type="entry name" value="BACK"/>
    <property type="match status" value="1"/>
</dbReference>
<dbReference type="Ensembl" id="ENSPNAT00000002552.2">
    <property type="protein sequence ID" value="ENSPNAP00000007021.2"/>
    <property type="gene ID" value="ENSPNAG00000012945.2"/>
</dbReference>
<dbReference type="PIRSF" id="PIRSF037037">
    <property type="entry name" value="Kelch-like_protein_gigaxonin"/>
    <property type="match status" value="1"/>
</dbReference>
<evidence type="ECO:0000313" key="6">
    <source>
        <dbReference type="Proteomes" id="UP001501920"/>
    </source>
</evidence>
<evidence type="ECO:0000259" key="4">
    <source>
        <dbReference type="PROSITE" id="PS50097"/>
    </source>
</evidence>
<dbReference type="FunFam" id="1.25.40.420:FF:000001">
    <property type="entry name" value="Kelch-like family member 12"/>
    <property type="match status" value="1"/>
</dbReference>
<dbReference type="InterPro" id="IPR000210">
    <property type="entry name" value="BTB/POZ_dom"/>
</dbReference>
<dbReference type="InterPro" id="IPR015915">
    <property type="entry name" value="Kelch-typ_b-propeller"/>
</dbReference>
<proteinExistence type="predicted"/>
<dbReference type="PANTHER" id="PTHR24412:SF172">
    <property type="entry name" value="KELCH-LIKE PROTEIN 10"/>
    <property type="match status" value="1"/>
</dbReference>
<feature type="domain" description="BTB" evidence="4">
    <location>
        <begin position="38"/>
        <end position="105"/>
    </location>
</feature>
<feature type="region of interest" description="Disordered" evidence="3">
    <location>
        <begin position="580"/>
        <end position="605"/>
    </location>
</feature>
<feature type="compositionally biased region" description="Polar residues" evidence="3">
    <location>
        <begin position="589"/>
        <end position="605"/>
    </location>
</feature>
<keyword evidence="1" id="KW-0880">Kelch repeat</keyword>
<dbReference type="InterPro" id="IPR006652">
    <property type="entry name" value="Kelch_1"/>
</dbReference>
<gene>
    <name evidence="5" type="primary">KLHL10</name>
</gene>
<dbReference type="Gene3D" id="2.120.10.80">
    <property type="entry name" value="Kelch-type beta propeller"/>
    <property type="match status" value="1"/>
</dbReference>
<protein>
    <recommendedName>
        <fullName evidence="4">BTB domain-containing protein</fullName>
    </recommendedName>
</protein>
<keyword evidence="6" id="KW-1185">Reference proteome</keyword>
<dbReference type="InterPro" id="IPR011333">
    <property type="entry name" value="SKP1/BTB/POZ_sf"/>
</dbReference>
<dbReference type="Gene3D" id="1.25.40.420">
    <property type="match status" value="1"/>
</dbReference>
<dbReference type="Proteomes" id="UP001501920">
    <property type="component" value="Chromosome 29"/>
</dbReference>
<dbReference type="OMA" id="YKTNQWS"/>
<dbReference type="CDD" id="cd18450">
    <property type="entry name" value="BACK_KLHL10"/>
    <property type="match status" value="1"/>
</dbReference>
<dbReference type="InterPro" id="IPR011705">
    <property type="entry name" value="BACK"/>
</dbReference>
<name>A0A3B4C7X8_PYGNA</name>
<dbReference type="SUPFAM" id="SSF117281">
    <property type="entry name" value="Kelch motif"/>
    <property type="match status" value="1"/>
</dbReference>
<dbReference type="Pfam" id="PF00651">
    <property type="entry name" value="BTB"/>
    <property type="match status" value="1"/>
</dbReference>
<dbReference type="SUPFAM" id="SSF54695">
    <property type="entry name" value="POZ domain"/>
    <property type="match status" value="1"/>
</dbReference>
<evidence type="ECO:0000313" key="5">
    <source>
        <dbReference type="Ensembl" id="ENSPNAP00000007021.2"/>
    </source>
</evidence>